<feature type="transmembrane region" description="Helical" evidence="1">
    <location>
        <begin position="256"/>
        <end position="275"/>
    </location>
</feature>
<dbReference type="OrthoDB" id="3061561at2759"/>
<proteinExistence type="predicted"/>
<keyword evidence="3" id="KW-1185">Reference proteome</keyword>
<dbReference type="EMBL" id="QGMF01000057">
    <property type="protein sequence ID" value="TVY20407.1"/>
    <property type="molecule type" value="Genomic_DNA"/>
</dbReference>
<keyword evidence="1" id="KW-0812">Transmembrane</keyword>
<evidence type="ECO:0000256" key="1">
    <source>
        <dbReference type="SAM" id="Phobius"/>
    </source>
</evidence>
<sequence length="337" mass="37665">MSTVRNPMHRQHGINLAASRVQLIEYAGSYSLQYKQYCSIPHSLSTEYWRVSQPISERLSILFGDAYGQSKSEGFCTLFARKPCWGILEVSSPKLLSLFAIMQWNAANISVAEMRKIGEYDWTIVRAFYANAGGFILETKDCPAAENCHLTTRTLYDCLHITHYGNSIFLDQQATNGLRAYYYQSDWLIAGVLIAAGEAAKKTHVDTPMDFVERETHPVKLEAPPFTSALLWSPFAPLIRIPKDYCPPPPTGKEAFCIWIVSVVHAGVHLIGWAFEFPIYAEACIWRVSSTTLLLVMVFGGAVLSCRVNAAVVRIQLNLLCILVIDAEKSTWIGETG</sequence>
<name>A0A8T9BKI1_9HELO</name>
<reference evidence="2 3" key="1">
    <citation type="submission" date="2018-05" db="EMBL/GenBank/DDBJ databases">
        <title>Whole genome sequencing for identification of molecular markers to develop diagnostic detection tools for the regulated plant pathogen Lachnellula willkommii.</title>
        <authorList>
            <person name="Giroux E."/>
            <person name="Bilodeau G."/>
        </authorList>
    </citation>
    <scope>NUCLEOTIDE SEQUENCE [LARGE SCALE GENOMIC DNA]</scope>
    <source>
        <strain evidence="2 3">CBS 203.66</strain>
    </source>
</reference>
<dbReference type="AlphaFoldDB" id="A0A8T9BKI1"/>
<gene>
    <name evidence="2" type="ORF">LARI1_G003070</name>
</gene>
<organism evidence="2 3">
    <name type="scientific">Lachnellula arida</name>
    <dbReference type="NCBI Taxonomy" id="1316785"/>
    <lineage>
        <taxon>Eukaryota</taxon>
        <taxon>Fungi</taxon>
        <taxon>Dikarya</taxon>
        <taxon>Ascomycota</taxon>
        <taxon>Pezizomycotina</taxon>
        <taxon>Leotiomycetes</taxon>
        <taxon>Helotiales</taxon>
        <taxon>Lachnaceae</taxon>
        <taxon>Lachnellula</taxon>
    </lineage>
</organism>
<evidence type="ECO:0000313" key="3">
    <source>
        <dbReference type="Proteomes" id="UP000469559"/>
    </source>
</evidence>
<dbReference type="Proteomes" id="UP000469559">
    <property type="component" value="Unassembled WGS sequence"/>
</dbReference>
<dbReference type="PANTHER" id="PTHR35043:SF7">
    <property type="entry name" value="TRANSCRIPTION FACTOR DOMAIN-CONTAINING PROTEIN"/>
    <property type="match status" value="1"/>
</dbReference>
<comment type="caution">
    <text evidence="2">The sequence shown here is derived from an EMBL/GenBank/DDBJ whole genome shotgun (WGS) entry which is preliminary data.</text>
</comment>
<keyword evidence="1" id="KW-1133">Transmembrane helix</keyword>
<evidence type="ECO:0000313" key="2">
    <source>
        <dbReference type="EMBL" id="TVY20407.1"/>
    </source>
</evidence>
<keyword evidence="1" id="KW-0472">Membrane</keyword>
<dbReference type="PANTHER" id="PTHR35043">
    <property type="entry name" value="TRANSCRIPTION FACTOR DOMAIN-CONTAINING PROTEIN"/>
    <property type="match status" value="1"/>
</dbReference>
<accession>A0A8T9BKI1</accession>
<protein>
    <submittedName>
        <fullName evidence="2">Uncharacterized protein</fullName>
    </submittedName>
</protein>
<feature type="transmembrane region" description="Helical" evidence="1">
    <location>
        <begin position="287"/>
        <end position="306"/>
    </location>
</feature>